<evidence type="ECO:0000256" key="1">
    <source>
        <dbReference type="ARBA" id="ARBA00001931"/>
    </source>
</evidence>
<evidence type="ECO:0000256" key="7">
    <source>
        <dbReference type="ARBA" id="ARBA00023004"/>
    </source>
</evidence>
<comment type="cofactor">
    <cofactor evidence="1">
        <name>pyrroloquinoline quinone</name>
        <dbReference type="ChEBI" id="CHEBI:58442"/>
    </cofactor>
</comment>
<keyword evidence="3 8" id="KW-0349">Heme</keyword>
<dbReference type="PROSITE" id="PS51257">
    <property type="entry name" value="PROKAR_LIPOPROTEIN"/>
    <property type="match status" value="1"/>
</dbReference>
<evidence type="ECO:0000313" key="10">
    <source>
        <dbReference type="EMBL" id="WOK08864.1"/>
    </source>
</evidence>
<reference evidence="10 11" key="1">
    <citation type="journal article" date="2023" name="Microbiol. Resour. Announc.">
        <title>Complete Genome Sequence of Imperialibacter roseus strain P4T.</title>
        <authorList>
            <person name="Tizabi D.R."/>
            <person name="Bachvaroff T."/>
            <person name="Hill R.T."/>
        </authorList>
    </citation>
    <scope>NUCLEOTIDE SEQUENCE [LARGE SCALE GENOMIC DNA]</scope>
    <source>
        <strain evidence="10 11">P4T</strain>
    </source>
</reference>
<evidence type="ECO:0000256" key="5">
    <source>
        <dbReference type="ARBA" id="ARBA00022729"/>
    </source>
</evidence>
<dbReference type="SUPFAM" id="SSF50998">
    <property type="entry name" value="Quinoprotein alcohol dehydrogenase-like"/>
    <property type="match status" value="1"/>
</dbReference>
<dbReference type="InterPro" id="IPR011047">
    <property type="entry name" value="Quinoprotein_ADH-like_sf"/>
</dbReference>
<evidence type="ECO:0000256" key="6">
    <source>
        <dbReference type="ARBA" id="ARBA00023002"/>
    </source>
</evidence>
<evidence type="ECO:0000313" key="11">
    <source>
        <dbReference type="Proteomes" id="UP001302349"/>
    </source>
</evidence>
<organism evidence="10 11">
    <name type="scientific">Imperialibacter roseus</name>
    <dbReference type="NCBI Taxonomy" id="1324217"/>
    <lineage>
        <taxon>Bacteria</taxon>
        <taxon>Pseudomonadati</taxon>
        <taxon>Bacteroidota</taxon>
        <taxon>Cytophagia</taxon>
        <taxon>Cytophagales</taxon>
        <taxon>Flammeovirgaceae</taxon>
        <taxon>Imperialibacter</taxon>
    </lineage>
</organism>
<comment type="similarity">
    <text evidence="2">Belongs to the bacterial PQQ dehydrogenase family.</text>
</comment>
<gene>
    <name evidence="10" type="ORF">RT717_09470</name>
</gene>
<dbReference type="Pfam" id="PF01011">
    <property type="entry name" value="PQQ"/>
    <property type="match status" value="2"/>
</dbReference>
<dbReference type="PROSITE" id="PS51007">
    <property type="entry name" value="CYTC"/>
    <property type="match status" value="1"/>
</dbReference>
<keyword evidence="11" id="KW-1185">Reference proteome</keyword>
<dbReference type="Gene3D" id="2.140.10.10">
    <property type="entry name" value="Quinoprotein alcohol dehydrogenase-like superfamily"/>
    <property type="match status" value="2"/>
</dbReference>
<keyword evidence="7 8" id="KW-0408">Iron</keyword>
<keyword evidence="5" id="KW-0732">Signal</keyword>
<dbReference type="Proteomes" id="UP001302349">
    <property type="component" value="Chromosome"/>
</dbReference>
<sequence length="702" mass="76916">MRAPFVFIILVFLFGCQSEKIENKNWPVYKSDAASSSFSSLDQINRENVATLEVAWIFEPNDAPDGARAVKYECNPIIIDGVMYLTSARHVVYALESASGKIIWSFDPFDGKGGAIKRGVTYWEGQDDKRILFTAGNHLFALDATSGKQIPGFGDNGKVNLNIENFSGEEAWVVPTSPGIISNDLIILGSEVSESYGAAPGYIRAYDVRKGKLEWTFHTIPWPGEVGYDTWPPDAWKKVGGANNWGGMSLDEKRGIVYVPLGSPAYDYYGSDRKGMNLFGNSLVALDAGTGKLIWHFQTTHHDLWDYDLPAPPNLITVTKNGKQIDAVAQTTKTGLLFVLDRETGEPVFPVEERPVPASNIPGEEAWPTQPFPTIPLPYSKQHLSDDDLSGFTSESKKEVLDAFMRFRYEGIYTPPDTSGTLLTPGSRGGSEWGGAAWDQETGLLYLNANESPEIAKVSRGVAWKSPRDQSMYNVGRSFYNTYCASCHGTNKQATDPSIPSLTDVGKRLSKNDILNRIKNGKGKMPAFGQVATGNEEEILSYLLEINRDKISQKSQNESDTGMVYLNLTAYGYFRDPEGRPAIKPAWGTLNAINLNTGEYAWRVPLGNIPELQQPGDPLTGIENYGGPVVTAGGLVFIAATGDKKIRAFDKETGDEIWTADLPGNGYASPAIYEANGKQYLAIAVTGNRDKPGGWMVVFALP</sequence>
<dbReference type="Pfam" id="PF13442">
    <property type="entry name" value="Cytochrome_CBB3"/>
    <property type="match status" value="1"/>
</dbReference>
<protein>
    <submittedName>
        <fullName evidence="10">PQQ-binding-like beta-propeller repeat protein</fullName>
    </submittedName>
</protein>
<dbReference type="SUPFAM" id="SSF46626">
    <property type="entry name" value="Cytochrome c"/>
    <property type="match status" value="1"/>
</dbReference>
<dbReference type="CDD" id="cd10280">
    <property type="entry name" value="PQQ_mGDH"/>
    <property type="match status" value="1"/>
</dbReference>
<dbReference type="InterPro" id="IPR017511">
    <property type="entry name" value="PQQ_mDH"/>
</dbReference>
<dbReference type="SMART" id="SM00564">
    <property type="entry name" value="PQQ"/>
    <property type="match status" value="4"/>
</dbReference>
<evidence type="ECO:0000256" key="3">
    <source>
        <dbReference type="ARBA" id="ARBA00022617"/>
    </source>
</evidence>
<feature type="domain" description="Cytochrome c" evidence="9">
    <location>
        <begin position="471"/>
        <end position="547"/>
    </location>
</feature>
<keyword evidence="4 8" id="KW-0479">Metal-binding</keyword>
<evidence type="ECO:0000256" key="2">
    <source>
        <dbReference type="ARBA" id="ARBA00008156"/>
    </source>
</evidence>
<dbReference type="InterPro" id="IPR002372">
    <property type="entry name" value="PQQ_rpt_dom"/>
</dbReference>
<dbReference type="InterPro" id="IPR009056">
    <property type="entry name" value="Cyt_c-like_dom"/>
</dbReference>
<dbReference type="Gene3D" id="1.10.760.10">
    <property type="entry name" value="Cytochrome c-like domain"/>
    <property type="match status" value="1"/>
</dbReference>
<dbReference type="EMBL" id="CP136051">
    <property type="protein sequence ID" value="WOK08864.1"/>
    <property type="molecule type" value="Genomic_DNA"/>
</dbReference>
<dbReference type="PANTHER" id="PTHR32303:SF4">
    <property type="entry name" value="QUINOPROTEIN GLUCOSE DEHYDROGENASE"/>
    <property type="match status" value="1"/>
</dbReference>
<evidence type="ECO:0000256" key="8">
    <source>
        <dbReference type="PROSITE-ProRule" id="PRU00433"/>
    </source>
</evidence>
<evidence type="ECO:0000259" key="9">
    <source>
        <dbReference type="PROSITE" id="PS51007"/>
    </source>
</evidence>
<proteinExistence type="inferred from homology"/>
<dbReference type="RefSeq" id="WP_317491495.1">
    <property type="nucleotide sequence ID" value="NZ_CP136051.1"/>
</dbReference>
<dbReference type="InterPro" id="IPR036909">
    <property type="entry name" value="Cyt_c-like_dom_sf"/>
</dbReference>
<dbReference type="PANTHER" id="PTHR32303">
    <property type="entry name" value="QUINOPROTEIN ALCOHOL DEHYDROGENASE (CYTOCHROME C)"/>
    <property type="match status" value="1"/>
</dbReference>
<accession>A0ABZ0IXK3</accession>
<dbReference type="InterPro" id="IPR018391">
    <property type="entry name" value="PQQ_b-propeller_rpt"/>
</dbReference>
<evidence type="ECO:0000256" key="4">
    <source>
        <dbReference type="ARBA" id="ARBA00022723"/>
    </source>
</evidence>
<keyword evidence="6" id="KW-0560">Oxidoreductase</keyword>
<name>A0ABZ0IXK3_9BACT</name>